<dbReference type="Pfam" id="PF13439">
    <property type="entry name" value="Glyco_transf_4"/>
    <property type="match status" value="1"/>
</dbReference>
<evidence type="ECO:0000256" key="2">
    <source>
        <dbReference type="ARBA" id="ARBA00022679"/>
    </source>
</evidence>
<evidence type="ECO:0000313" key="6">
    <source>
        <dbReference type="Proteomes" id="UP000648352"/>
    </source>
</evidence>
<keyword evidence="6" id="KW-1185">Reference proteome</keyword>
<feature type="domain" description="Glycosyltransferase subfamily 4-like N-terminal" evidence="4">
    <location>
        <begin position="9"/>
        <end position="157"/>
    </location>
</feature>
<accession>A0ABR8S4Z7</accession>
<dbReference type="Proteomes" id="UP000648352">
    <property type="component" value="Unassembled WGS sequence"/>
</dbReference>
<name>A0ABR8S4Z7_9MICO</name>
<evidence type="ECO:0000256" key="1">
    <source>
        <dbReference type="ARBA" id="ARBA00022676"/>
    </source>
</evidence>
<protein>
    <submittedName>
        <fullName evidence="5">Glycosyltransferase family 4 protein</fullName>
    </submittedName>
</protein>
<dbReference type="EMBL" id="JACSQP010000009">
    <property type="protein sequence ID" value="MBD7958552.1"/>
    <property type="molecule type" value="Genomic_DNA"/>
</dbReference>
<evidence type="ECO:0000259" key="4">
    <source>
        <dbReference type="Pfam" id="PF13439"/>
    </source>
</evidence>
<dbReference type="Gene3D" id="3.40.50.2000">
    <property type="entry name" value="Glycogen Phosphorylase B"/>
    <property type="match status" value="2"/>
</dbReference>
<comment type="caution">
    <text evidence="5">The sequence shown here is derived from an EMBL/GenBank/DDBJ whole genome shotgun (WGS) entry which is preliminary data.</text>
</comment>
<evidence type="ECO:0000259" key="3">
    <source>
        <dbReference type="Pfam" id="PF00534"/>
    </source>
</evidence>
<organism evidence="5 6">
    <name type="scientific">Microbacterium pullorum</name>
    <dbReference type="NCBI Taxonomy" id="2762236"/>
    <lineage>
        <taxon>Bacteria</taxon>
        <taxon>Bacillati</taxon>
        <taxon>Actinomycetota</taxon>
        <taxon>Actinomycetes</taxon>
        <taxon>Micrococcales</taxon>
        <taxon>Microbacteriaceae</taxon>
        <taxon>Microbacterium</taxon>
    </lineage>
</organism>
<evidence type="ECO:0000313" key="5">
    <source>
        <dbReference type="EMBL" id="MBD7958552.1"/>
    </source>
</evidence>
<keyword evidence="2" id="KW-0808">Transferase</keyword>
<dbReference type="SUPFAM" id="SSF53756">
    <property type="entry name" value="UDP-Glycosyltransferase/glycogen phosphorylase"/>
    <property type="match status" value="1"/>
</dbReference>
<reference evidence="5 6" key="1">
    <citation type="submission" date="2020-08" db="EMBL/GenBank/DDBJ databases">
        <title>A Genomic Blueprint of the Chicken Gut Microbiome.</title>
        <authorList>
            <person name="Gilroy R."/>
            <person name="Ravi A."/>
            <person name="Getino M."/>
            <person name="Pursley I."/>
            <person name="Horton D.L."/>
            <person name="Alikhan N.-F."/>
            <person name="Baker D."/>
            <person name="Gharbi K."/>
            <person name="Hall N."/>
            <person name="Watson M."/>
            <person name="Adriaenssens E.M."/>
            <person name="Foster-Nyarko E."/>
            <person name="Jarju S."/>
            <person name="Secka A."/>
            <person name="Antonio M."/>
            <person name="Oren A."/>
            <person name="Chaudhuri R."/>
            <person name="La Ragione R.M."/>
            <person name="Hildebrand F."/>
            <person name="Pallen M.J."/>
        </authorList>
    </citation>
    <scope>NUCLEOTIDE SEQUENCE [LARGE SCALE GENOMIC DNA]</scope>
    <source>
        <strain evidence="5 6">Sa4CUA7</strain>
    </source>
</reference>
<dbReference type="Pfam" id="PF00534">
    <property type="entry name" value="Glycos_transf_1"/>
    <property type="match status" value="1"/>
</dbReference>
<dbReference type="CDD" id="cd03801">
    <property type="entry name" value="GT4_PimA-like"/>
    <property type="match status" value="1"/>
</dbReference>
<sequence>MVTDSLDASGMDEFVAFLARGLRAAGWDVKVLVAGSDPGDDIGRLGRALAAEGIQTEKHGSLSGAHWIAQWRPDVVDSHGAALWPLRAARLAGSAAVVTLHGIHNIMGKTPHEMRSRREDVNGFIAVSEMVRAEYLSGDPTLPPHRVVTIPNPVDPGRSRRFDRQAVRAALGLDEEFLFLSLARHSLQKNAFALVSAFGEIAHLHEKTHLLICGRVDDPSYTLQVLALRDRLGLRGRIHLRGNLGDADALLWAADAFVLDSFFEGWALGSMEALGTGLPVILSDVGGAREQLTDGPARGVLIPNPLGRPVGVTWPKISQAAYRRQANRPDLVAAMRGVAEGSLVFADRAVIADHCRARFSAADCLAAHQATLLSFAGERVA</sequence>
<proteinExistence type="predicted"/>
<dbReference type="InterPro" id="IPR028098">
    <property type="entry name" value="Glyco_trans_4-like_N"/>
</dbReference>
<feature type="domain" description="Glycosyl transferase family 1" evidence="3">
    <location>
        <begin position="164"/>
        <end position="304"/>
    </location>
</feature>
<keyword evidence="1" id="KW-0328">Glycosyltransferase</keyword>
<dbReference type="PANTHER" id="PTHR12526:SF510">
    <property type="entry name" value="D-INOSITOL 3-PHOSPHATE GLYCOSYLTRANSFERASE"/>
    <property type="match status" value="1"/>
</dbReference>
<dbReference type="RefSeq" id="WP_191719745.1">
    <property type="nucleotide sequence ID" value="NZ_JACSQP010000009.1"/>
</dbReference>
<gene>
    <name evidence="5" type="ORF">H9651_12955</name>
</gene>
<dbReference type="InterPro" id="IPR001296">
    <property type="entry name" value="Glyco_trans_1"/>
</dbReference>
<dbReference type="PANTHER" id="PTHR12526">
    <property type="entry name" value="GLYCOSYLTRANSFERASE"/>
    <property type="match status" value="1"/>
</dbReference>